<accession>A0A429XR45</accession>
<evidence type="ECO:0000256" key="12">
    <source>
        <dbReference type="NCBIfam" id="TIGR01296"/>
    </source>
</evidence>
<evidence type="ECO:0000256" key="2">
    <source>
        <dbReference type="ARBA" id="ARBA00011738"/>
    </source>
</evidence>
<feature type="active site" description="Proton acceptor" evidence="13">
    <location>
        <position position="242"/>
    </location>
</feature>
<evidence type="ECO:0000256" key="11">
    <source>
        <dbReference type="ARBA" id="ARBA00047891"/>
    </source>
</evidence>
<dbReference type="PANTHER" id="PTHR46278:SF2">
    <property type="entry name" value="ASPARTATE-SEMIALDEHYDE DEHYDROGENASE"/>
    <property type="match status" value="1"/>
</dbReference>
<dbReference type="Pfam" id="PF01118">
    <property type="entry name" value="Semialdhyde_dh"/>
    <property type="match status" value="1"/>
</dbReference>
<dbReference type="CDD" id="cd18131">
    <property type="entry name" value="ASADH_C_bac_euk_like"/>
    <property type="match status" value="1"/>
</dbReference>
<evidence type="ECO:0000256" key="4">
    <source>
        <dbReference type="ARBA" id="ARBA00022605"/>
    </source>
</evidence>
<dbReference type="SMART" id="SM00859">
    <property type="entry name" value="Semialdhyde_dh"/>
    <property type="match status" value="1"/>
</dbReference>
<dbReference type="GO" id="GO:0009086">
    <property type="term" value="P:methionine biosynthetic process"/>
    <property type="evidence" value="ECO:0007669"/>
    <property type="project" value="UniProtKB-UniRule"/>
</dbReference>
<evidence type="ECO:0000256" key="5">
    <source>
        <dbReference type="ARBA" id="ARBA00022697"/>
    </source>
</evidence>
<proteinExistence type="inferred from homology"/>
<keyword evidence="10" id="KW-0486">Methionine biosynthesis</keyword>
<evidence type="ECO:0000256" key="8">
    <source>
        <dbReference type="ARBA" id="ARBA00023002"/>
    </source>
</evidence>
<feature type="active site" description="Acyl-thioester intermediate" evidence="13">
    <location>
        <position position="131"/>
    </location>
</feature>
<keyword evidence="5" id="KW-0791">Threonine biosynthesis</keyword>
<dbReference type="EC" id="1.2.1.11" evidence="3 12"/>
<dbReference type="GO" id="GO:0046983">
    <property type="term" value="F:protein dimerization activity"/>
    <property type="evidence" value="ECO:0007669"/>
    <property type="project" value="InterPro"/>
</dbReference>
<name>A0A429XR45_9RICK</name>
<sequence>MKYNIAVIGATGNVGREILNILTESQIINIKEIHAIASEKSIGKEVSFGNKKLKTKPLSGFDFKYIDFAFFATNVDVSKEYIQKVSTKVKLVVDLSSHFRMNKEVPLIVPEVNLDSLKLATKTKIVANPNCVAIPLVVTLKNLHDFANVQRIVISTYQSVSGAGKKAMDALYSQTKNKLVNAFSESNQREKIAFNLIPKIDDITENGYSKEEIKVINETKKILSNDIDVTATCVRVPVFVGHSISANVEFSKNLSVSQAYSLLNKSKGVITNKTSKYDFFTPIDCMGKNEVLVSRIRQDTTNNILNLWIVSDNLKKGAALNAVQIAEKYIENYI</sequence>
<protein>
    <recommendedName>
        <fullName evidence="3 12">Aspartate-semialdehyde dehydrogenase</fullName>
        <ecNumber evidence="3 12">1.2.1.11</ecNumber>
    </recommendedName>
</protein>
<evidence type="ECO:0000256" key="9">
    <source>
        <dbReference type="ARBA" id="ARBA00023154"/>
    </source>
</evidence>
<dbReference type="GO" id="GO:0019877">
    <property type="term" value="P:diaminopimelate biosynthetic process"/>
    <property type="evidence" value="ECO:0007669"/>
    <property type="project" value="UniProtKB-KW"/>
</dbReference>
<dbReference type="Proteomes" id="UP000279470">
    <property type="component" value="Unassembled WGS sequence"/>
</dbReference>
<evidence type="ECO:0000256" key="1">
    <source>
        <dbReference type="ARBA" id="ARBA00010584"/>
    </source>
</evidence>
<dbReference type="GO" id="GO:0050661">
    <property type="term" value="F:NADP binding"/>
    <property type="evidence" value="ECO:0007669"/>
    <property type="project" value="InterPro"/>
</dbReference>
<evidence type="ECO:0000256" key="6">
    <source>
        <dbReference type="ARBA" id="ARBA00022857"/>
    </source>
</evidence>
<dbReference type="InterPro" id="IPR012280">
    <property type="entry name" value="Semialdhyde_DH_dimer_dom"/>
</dbReference>
<keyword evidence="8 15" id="KW-0560">Oxidoreductase</keyword>
<evidence type="ECO:0000256" key="3">
    <source>
        <dbReference type="ARBA" id="ARBA00013120"/>
    </source>
</evidence>
<dbReference type="Gene3D" id="3.30.360.10">
    <property type="entry name" value="Dihydrodipicolinate Reductase, domain 2"/>
    <property type="match status" value="1"/>
</dbReference>
<evidence type="ECO:0000256" key="7">
    <source>
        <dbReference type="ARBA" id="ARBA00022915"/>
    </source>
</evidence>
<dbReference type="NCBIfam" id="TIGR01296">
    <property type="entry name" value="asd_B"/>
    <property type="match status" value="1"/>
</dbReference>
<dbReference type="RefSeq" id="WP_126044565.1">
    <property type="nucleotide sequence ID" value="NZ_RXFM01000023.1"/>
</dbReference>
<dbReference type="GO" id="GO:0009097">
    <property type="term" value="P:isoleucine biosynthetic process"/>
    <property type="evidence" value="ECO:0007669"/>
    <property type="project" value="UniProtKB-UniRule"/>
</dbReference>
<dbReference type="GO" id="GO:0009089">
    <property type="term" value="P:lysine biosynthetic process via diaminopimelate"/>
    <property type="evidence" value="ECO:0007669"/>
    <property type="project" value="UniProtKB-UniRule"/>
</dbReference>
<dbReference type="SUPFAM" id="SSF55347">
    <property type="entry name" value="Glyceraldehyde-3-phosphate dehydrogenase-like, C-terminal domain"/>
    <property type="match status" value="1"/>
</dbReference>
<dbReference type="PIRSF" id="PIRSF000148">
    <property type="entry name" value="ASA_dh"/>
    <property type="match status" value="1"/>
</dbReference>
<evidence type="ECO:0000256" key="13">
    <source>
        <dbReference type="PIRSR" id="PIRSR000148-1"/>
    </source>
</evidence>
<dbReference type="InterPro" id="IPR005986">
    <property type="entry name" value="Asp_semialdehyde_DH_beta"/>
</dbReference>
<feature type="domain" description="Semialdehyde dehydrogenase NAD-binding" evidence="14">
    <location>
        <begin position="4"/>
        <end position="120"/>
    </location>
</feature>
<evidence type="ECO:0000259" key="14">
    <source>
        <dbReference type="SMART" id="SM00859"/>
    </source>
</evidence>
<organism evidence="15 16">
    <name type="scientific">Candidatus Aquarickettsia rohweri</name>
    <dbReference type="NCBI Taxonomy" id="2602574"/>
    <lineage>
        <taxon>Bacteria</taxon>
        <taxon>Pseudomonadati</taxon>
        <taxon>Pseudomonadota</taxon>
        <taxon>Alphaproteobacteria</taxon>
        <taxon>Rickettsiales</taxon>
        <taxon>Candidatus Midichloriaceae</taxon>
        <taxon>Candidatus Aquarickettsia</taxon>
    </lineage>
</organism>
<dbReference type="Gene3D" id="3.40.50.720">
    <property type="entry name" value="NAD(P)-binding Rossmann-like Domain"/>
    <property type="match status" value="1"/>
</dbReference>
<dbReference type="NCBIfam" id="NF011456">
    <property type="entry name" value="PRK14874.1"/>
    <property type="match status" value="1"/>
</dbReference>
<dbReference type="GO" id="GO:0004073">
    <property type="term" value="F:aspartate-semialdehyde dehydrogenase activity"/>
    <property type="evidence" value="ECO:0007669"/>
    <property type="project" value="UniProtKB-UniRule"/>
</dbReference>
<evidence type="ECO:0000256" key="10">
    <source>
        <dbReference type="ARBA" id="ARBA00023167"/>
    </source>
</evidence>
<keyword evidence="6" id="KW-0521">NADP</keyword>
<dbReference type="EMBL" id="RXFM01000023">
    <property type="protein sequence ID" value="RST69364.1"/>
    <property type="molecule type" value="Genomic_DNA"/>
</dbReference>
<dbReference type="PANTHER" id="PTHR46278">
    <property type="entry name" value="DEHYDROGENASE, PUTATIVE-RELATED"/>
    <property type="match status" value="1"/>
</dbReference>
<comment type="caution">
    <text evidence="15">The sequence shown here is derived from an EMBL/GenBank/DDBJ whole genome shotgun (WGS) entry which is preliminary data.</text>
</comment>
<dbReference type="InterPro" id="IPR036291">
    <property type="entry name" value="NAD(P)-bd_dom_sf"/>
</dbReference>
<reference evidence="16" key="1">
    <citation type="submission" date="2018-11" db="EMBL/GenBank/DDBJ databases">
        <title>Phylogenetic, genomic, and biogeographic characterization of a novel and ubiquitous marine invertebrate-associated Rickettsiales parasite, Candidatus Marinoinvertebrata rohwerii, gen. nov., sp. nov.</title>
        <authorList>
            <person name="Klinges J.G."/>
            <person name="Rosales S.M."/>
            <person name="Mcminds R."/>
            <person name="Shaver E.C."/>
            <person name="Shantz A."/>
            <person name="Peters E.C."/>
            <person name="Burkepile D.E."/>
            <person name="Silliman B.R."/>
            <person name="Vega Thurber R.L."/>
        </authorList>
    </citation>
    <scope>NUCLEOTIDE SEQUENCE [LARGE SCALE GENOMIC DNA]</scope>
    <source>
        <strain evidence="16">a_cerv_44</strain>
    </source>
</reference>
<dbReference type="GO" id="GO:0051287">
    <property type="term" value="F:NAD binding"/>
    <property type="evidence" value="ECO:0007669"/>
    <property type="project" value="InterPro"/>
</dbReference>
<keyword evidence="4" id="KW-0028">Amino-acid biosynthesis</keyword>
<comment type="similarity">
    <text evidence="1">Belongs to the aspartate-semialdehyde dehydrogenase family.</text>
</comment>
<dbReference type="SUPFAM" id="SSF51735">
    <property type="entry name" value="NAD(P)-binding Rossmann-fold domains"/>
    <property type="match status" value="1"/>
</dbReference>
<keyword evidence="9" id="KW-0457">Lysine biosynthesis</keyword>
<keyword evidence="7" id="KW-0220">Diaminopimelate biosynthesis</keyword>
<dbReference type="GO" id="GO:0009088">
    <property type="term" value="P:threonine biosynthetic process"/>
    <property type="evidence" value="ECO:0007669"/>
    <property type="project" value="UniProtKB-UniRule"/>
</dbReference>
<dbReference type="AlphaFoldDB" id="A0A429XR45"/>
<keyword evidence="16" id="KW-1185">Reference proteome</keyword>
<gene>
    <name evidence="15" type="ORF">EIC27_02430</name>
</gene>
<comment type="catalytic activity">
    <reaction evidence="11">
        <text>L-aspartate 4-semialdehyde + phosphate + NADP(+) = 4-phospho-L-aspartate + NADPH + H(+)</text>
        <dbReference type="Rhea" id="RHEA:24284"/>
        <dbReference type="ChEBI" id="CHEBI:15378"/>
        <dbReference type="ChEBI" id="CHEBI:43474"/>
        <dbReference type="ChEBI" id="CHEBI:57535"/>
        <dbReference type="ChEBI" id="CHEBI:57783"/>
        <dbReference type="ChEBI" id="CHEBI:58349"/>
        <dbReference type="ChEBI" id="CHEBI:537519"/>
        <dbReference type="EC" id="1.2.1.11"/>
    </reaction>
</comment>
<evidence type="ECO:0000313" key="16">
    <source>
        <dbReference type="Proteomes" id="UP000279470"/>
    </source>
</evidence>
<dbReference type="Pfam" id="PF02774">
    <property type="entry name" value="Semialdhyde_dhC"/>
    <property type="match status" value="1"/>
</dbReference>
<dbReference type="InterPro" id="IPR000534">
    <property type="entry name" value="Semialdehyde_DH_NAD-bd"/>
</dbReference>
<dbReference type="OrthoDB" id="9805684at2"/>
<evidence type="ECO:0000313" key="15">
    <source>
        <dbReference type="EMBL" id="RST69364.1"/>
    </source>
</evidence>
<comment type="subunit">
    <text evidence="2">Homodimer.</text>
</comment>